<dbReference type="PROSITE" id="PS50977">
    <property type="entry name" value="HTH_TETR_2"/>
    <property type="match status" value="1"/>
</dbReference>
<evidence type="ECO:0000256" key="2">
    <source>
        <dbReference type="ARBA" id="ARBA00023015"/>
    </source>
</evidence>
<dbReference type="SUPFAM" id="SSF46689">
    <property type="entry name" value="Homeodomain-like"/>
    <property type="match status" value="1"/>
</dbReference>
<name>A0ABT8CVJ4_9FLAO</name>
<dbReference type="Pfam" id="PF00440">
    <property type="entry name" value="TetR_N"/>
    <property type="match status" value="1"/>
</dbReference>
<evidence type="ECO:0000256" key="5">
    <source>
        <dbReference type="PROSITE-ProRule" id="PRU00335"/>
    </source>
</evidence>
<dbReference type="RefSeq" id="WP_290364043.1">
    <property type="nucleotide sequence ID" value="NZ_JAUFQU010000001.1"/>
</dbReference>
<evidence type="ECO:0000313" key="8">
    <source>
        <dbReference type="EMBL" id="MDN3709096.1"/>
    </source>
</evidence>
<feature type="domain" description="HTH tetR-type" evidence="6">
    <location>
        <begin position="1"/>
        <end position="59"/>
    </location>
</feature>
<keyword evidence="1" id="KW-0678">Repressor</keyword>
<evidence type="ECO:0000256" key="4">
    <source>
        <dbReference type="ARBA" id="ARBA00023163"/>
    </source>
</evidence>
<keyword evidence="2" id="KW-0805">Transcription regulation</keyword>
<evidence type="ECO:0000313" key="9">
    <source>
        <dbReference type="Proteomes" id="UP001242368"/>
    </source>
</evidence>
<comment type="caution">
    <text evidence="7">The sequence shown here is derived from an EMBL/GenBank/DDBJ whole genome shotgun (WGS) entry which is preliminary data.</text>
</comment>
<keyword evidence="3 5" id="KW-0238">DNA-binding</keyword>
<dbReference type="PANTHER" id="PTHR30055:SF175">
    <property type="entry name" value="HTH-TYPE TRANSCRIPTIONAL REPRESSOR KSTR2"/>
    <property type="match status" value="1"/>
</dbReference>
<protein>
    <submittedName>
        <fullName evidence="7">TetR/AcrR family transcriptional regulator</fullName>
    </submittedName>
</protein>
<dbReference type="PANTHER" id="PTHR30055">
    <property type="entry name" value="HTH-TYPE TRANSCRIPTIONAL REGULATOR RUTR"/>
    <property type="match status" value="1"/>
</dbReference>
<reference evidence="7" key="1">
    <citation type="journal article" date="2014" name="Int. J. Syst. Evol. Microbiol.">
        <title>Complete genome of a new Firmicutes species belonging to the dominant human colonic microbiota ('Ruminococcus bicirculans') reveals two chromosomes and a selective capacity to utilize plant glucans.</title>
        <authorList>
            <consortium name="NISC Comparative Sequencing Program"/>
            <person name="Wegmann U."/>
            <person name="Louis P."/>
            <person name="Goesmann A."/>
            <person name="Henrissat B."/>
            <person name="Duncan S.H."/>
            <person name="Flint H.J."/>
        </authorList>
    </citation>
    <scope>NUCLEOTIDE SEQUENCE</scope>
    <source>
        <strain evidence="7">CECT 7184</strain>
    </source>
</reference>
<dbReference type="Gene3D" id="1.10.357.10">
    <property type="entry name" value="Tetracycline Repressor, domain 2"/>
    <property type="match status" value="1"/>
</dbReference>
<feature type="DNA-binding region" description="H-T-H motif" evidence="5">
    <location>
        <begin position="22"/>
        <end position="41"/>
    </location>
</feature>
<organism evidence="7 9">
    <name type="scientific">Paenimyroides ceti</name>
    <dbReference type="NCBI Taxonomy" id="395087"/>
    <lineage>
        <taxon>Bacteria</taxon>
        <taxon>Pseudomonadati</taxon>
        <taxon>Bacteroidota</taxon>
        <taxon>Flavobacteriia</taxon>
        <taxon>Flavobacteriales</taxon>
        <taxon>Flavobacteriaceae</taxon>
        <taxon>Paenimyroides</taxon>
    </lineage>
</organism>
<reference evidence="7" key="3">
    <citation type="submission" date="2023-06" db="EMBL/GenBank/DDBJ databases">
        <authorList>
            <person name="Lucena T."/>
            <person name="Sun Q."/>
        </authorList>
    </citation>
    <scope>NUCLEOTIDE SEQUENCE</scope>
    <source>
        <strain evidence="7">CECT 7184</strain>
    </source>
</reference>
<dbReference type="InterPro" id="IPR009057">
    <property type="entry name" value="Homeodomain-like_sf"/>
</dbReference>
<dbReference type="EMBL" id="JAUFQU010000001">
    <property type="protein sequence ID" value="MDN3708161.1"/>
    <property type="molecule type" value="Genomic_DNA"/>
</dbReference>
<sequence length="199" mass="23511">MENQILQKSSELFIHRGFRAVTMDDIAKEMGISKKTIYLHYQSKPDLVEASVEYFYDVALGKVEKIIENSDDVISELFDVRSAFKNILSPELQTRLMYELIKYYPKVTEKLNQKRYEQFDETILENLRRGLETGYYRKEIDIELVGRFFFVTTANLCDEKLFPVEVFPLEKVDAEFLEYHLRAIVTEKGLKKLEQILNK</sequence>
<evidence type="ECO:0000259" key="6">
    <source>
        <dbReference type="PROSITE" id="PS50977"/>
    </source>
</evidence>
<dbReference type="EMBL" id="JAUFQU010000016">
    <property type="protein sequence ID" value="MDN3709096.1"/>
    <property type="molecule type" value="Genomic_DNA"/>
</dbReference>
<accession>A0ABT8CVJ4</accession>
<dbReference type="InterPro" id="IPR036271">
    <property type="entry name" value="Tet_transcr_reg_TetR-rel_C_sf"/>
</dbReference>
<evidence type="ECO:0000313" key="7">
    <source>
        <dbReference type="EMBL" id="MDN3708161.1"/>
    </source>
</evidence>
<dbReference type="PRINTS" id="PR00455">
    <property type="entry name" value="HTHTETR"/>
</dbReference>
<keyword evidence="9" id="KW-1185">Reference proteome</keyword>
<gene>
    <name evidence="7" type="ORF">QW060_13705</name>
    <name evidence="8" type="ORF">QW060_18740</name>
</gene>
<evidence type="ECO:0000256" key="3">
    <source>
        <dbReference type="ARBA" id="ARBA00023125"/>
    </source>
</evidence>
<reference evidence="9" key="2">
    <citation type="journal article" date="2019" name="Int. J. Syst. Evol. Microbiol.">
        <title>The Global Catalogue of Microorganisms (GCM) 10K type strain sequencing project: providing services to taxonomists for standard genome sequencing and annotation.</title>
        <authorList>
            <consortium name="The Broad Institute Genomics Platform"/>
            <consortium name="The Broad Institute Genome Sequencing Center for Infectious Disease"/>
            <person name="Wu L."/>
            <person name="Ma J."/>
        </authorList>
    </citation>
    <scope>NUCLEOTIDE SEQUENCE [LARGE SCALE GENOMIC DNA]</scope>
    <source>
        <strain evidence="9">CECT 7184</strain>
    </source>
</reference>
<keyword evidence="4" id="KW-0804">Transcription</keyword>
<proteinExistence type="predicted"/>
<evidence type="ECO:0000256" key="1">
    <source>
        <dbReference type="ARBA" id="ARBA00022491"/>
    </source>
</evidence>
<dbReference type="InterPro" id="IPR001647">
    <property type="entry name" value="HTH_TetR"/>
</dbReference>
<dbReference type="InterPro" id="IPR050109">
    <property type="entry name" value="HTH-type_TetR-like_transc_reg"/>
</dbReference>
<dbReference type="SUPFAM" id="SSF48498">
    <property type="entry name" value="Tetracyclin repressor-like, C-terminal domain"/>
    <property type="match status" value="1"/>
</dbReference>
<dbReference type="Proteomes" id="UP001242368">
    <property type="component" value="Unassembled WGS sequence"/>
</dbReference>